<feature type="coiled-coil region" evidence="1">
    <location>
        <begin position="89"/>
        <end position="155"/>
    </location>
</feature>
<feature type="region of interest" description="Disordered" evidence="2">
    <location>
        <begin position="1"/>
        <end position="84"/>
    </location>
</feature>
<dbReference type="Proteomes" id="UP000696485">
    <property type="component" value="Unassembled WGS sequence"/>
</dbReference>
<dbReference type="AlphaFoldDB" id="A0A9P5VKW0"/>
<dbReference type="EMBL" id="JAAAUY010000468">
    <property type="protein sequence ID" value="KAF9329512.1"/>
    <property type="molecule type" value="Genomic_DNA"/>
</dbReference>
<feature type="compositionally biased region" description="Polar residues" evidence="2">
    <location>
        <begin position="341"/>
        <end position="362"/>
    </location>
</feature>
<feature type="compositionally biased region" description="Polar residues" evidence="2">
    <location>
        <begin position="65"/>
        <end position="84"/>
    </location>
</feature>
<comment type="caution">
    <text evidence="3">The sequence shown here is derived from an EMBL/GenBank/DDBJ whole genome shotgun (WGS) entry which is preliminary data.</text>
</comment>
<feature type="compositionally biased region" description="Pro residues" evidence="2">
    <location>
        <begin position="1"/>
        <end position="10"/>
    </location>
</feature>
<sequence>MQPISAPIPVPGTQQAPTTPSSNGTNSGNNSDIQDGAVAGITTATSSSSTNNNGSHSRTNSSSTRVATHHSQSNANNASLSRFPSIGNTKKLTLENQTLRTKIAELERYLTGLKEELILANRQIHARNLEIKLAQERKSEELHDLAQQLQRAEFDLVARAAEVETLQNQLQHQAKEQMSKIKHIDMLETEIQDYKRMSVTSGTGAPPSSAANVAVPVASVSSIIRAALIAVEGSESTEMDVEPLELDEDREGGEEVRSPAERVGVTEIQTSAALEELRGENARKDEQIQELAAKLDHLTASLSSLEQEETLAAENTFKKQGNSKAAAASSSSGSVSGSDSTQNFNSAPSRQTSFSNISKTQNTSSGAINSVGYDVSVEHPKLLARYQALRVQHAQASEYVDTLESENRDLKIQLLDVSSIDLMSGPPPVMVPGEALSAQVEAH</sequence>
<evidence type="ECO:0000313" key="3">
    <source>
        <dbReference type="EMBL" id="KAF9329512.1"/>
    </source>
</evidence>
<feature type="compositionally biased region" description="Low complexity" evidence="2">
    <location>
        <begin position="42"/>
        <end position="64"/>
    </location>
</feature>
<feature type="compositionally biased region" description="Low complexity" evidence="2">
    <location>
        <begin position="323"/>
        <end position="340"/>
    </location>
</feature>
<keyword evidence="4" id="KW-1185">Reference proteome</keyword>
<accession>A0A9P5VKW0</accession>
<feature type="compositionally biased region" description="Low complexity" evidence="2">
    <location>
        <begin position="17"/>
        <end position="31"/>
    </location>
</feature>
<evidence type="ECO:0000256" key="1">
    <source>
        <dbReference type="SAM" id="Coils"/>
    </source>
</evidence>
<name>A0A9P5VKW0_9FUNG</name>
<keyword evidence="1" id="KW-0175">Coiled coil</keyword>
<organism evidence="3 4">
    <name type="scientific">Podila minutissima</name>
    <dbReference type="NCBI Taxonomy" id="64525"/>
    <lineage>
        <taxon>Eukaryota</taxon>
        <taxon>Fungi</taxon>
        <taxon>Fungi incertae sedis</taxon>
        <taxon>Mucoromycota</taxon>
        <taxon>Mortierellomycotina</taxon>
        <taxon>Mortierellomycetes</taxon>
        <taxon>Mortierellales</taxon>
        <taxon>Mortierellaceae</taxon>
        <taxon>Podila</taxon>
    </lineage>
</organism>
<evidence type="ECO:0000256" key="2">
    <source>
        <dbReference type="SAM" id="MobiDB-lite"/>
    </source>
</evidence>
<feature type="region of interest" description="Disordered" evidence="2">
    <location>
        <begin position="234"/>
        <end position="281"/>
    </location>
</feature>
<proteinExistence type="predicted"/>
<reference evidence="3" key="1">
    <citation type="journal article" date="2020" name="Fungal Divers.">
        <title>Resolving the Mortierellaceae phylogeny through synthesis of multi-gene phylogenetics and phylogenomics.</title>
        <authorList>
            <person name="Vandepol N."/>
            <person name="Liber J."/>
            <person name="Desiro A."/>
            <person name="Na H."/>
            <person name="Kennedy M."/>
            <person name="Barry K."/>
            <person name="Grigoriev I.V."/>
            <person name="Miller A.N."/>
            <person name="O'Donnell K."/>
            <person name="Stajich J.E."/>
            <person name="Bonito G."/>
        </authorList>
    </citation>
    <scope>NUCLEOTIDE SEQUENCE</scope>
    <source>
        <strain evidence="3">NVP1</strain>
    </source>
</reference>
<feature type="region of interest" description="Disordered" evidence="2">
    <location>
        <begin position="317"/>
        <end position="362"/>
    </location>
</feature>
<protein>
    <submittedName>
        <fullName evidence="3">Uncharacterized protein</fullName>
    </submittedName>
</protein>
<feature type="compositionally biased region" description="Acidic residues" evidence="2">
    <location>
        <begin position="235"/>
        <end position="252"/>
    </location>
</feature>
<gene>
    <name evidence="3" type="ORF">BG006_007402</name>
</gene>
<evidence type="ECO:0000313" key="4">
    <source>
        <dbReference type="Proteomes" id="UP000696485"/>
    </source>
</evidence>